<dbReference type="AlphaFoldDB" id="E0STZ1"/>
<keyword evidence="2 4" id="KW-0378">Hydrolase</keyword>
<dbReference type="KEGG" id="iag:Igag_0941"/>
<proteinExistence type="inferred from homology"/>
<keyword evidence="5" id="KW-1185">Reference proteome</keyword>
<dbReference type="SMART" id="SM01217">
    <property type="entry name" value="Fn3_like"/>
    <property type="match status" value="1"/>
</dbReference>
<dbReference type="InterPro" id="IPR017853">
    <property type="entry name" value="GH"/>
</dbReference>
<dbReference type="Gene3D" id="3.20.20.300">
    <property type="entry name" value="Glycoside hydrolase, family 3, N-terminal domain"/>
    <property type="match status" value="1"/>
</dbReference>
<dbReference type="PANTHER" id="PTHR30620:SF123">
    <property type="entry name" value="BETA-XYLOSIDASE"/>
    <property type="match status" value="1"/>
</dbReference>
<evidence type="ECO:0000256" key="2">
    <source>
        <dbReference type="ARBA" id="ARBA00022801"/>
    </source>
</evidence>
<dbReference type="InterPro" id="IPR036881">
    <property type="entry name" value="Glyco_hydro_3_C_sf"/>
</dbReference>
<protein>
    <submittedName>
        <fullName evidence="4">Glycoside hydrolase family 3 domain protein</fullName>
    </submittedName>
</protein>
<dbReference type="HOGENOM" id="CLU_004542_5_1_2"/>
<dbReference type="SUPFAM" id="SSF52279">
    <property type="entry name" value="Beta-D-glucan exohydrolase, C-terminal domain"/>
    <property type="match status" value="1"/>
</dbReference>
<evidence type="ECO:0000313" key="5">
    <source>
        <dbReference type="Proteomes" id="UP000001304"/>
    </source>
</evidence>
<dbReference type="SUPFAM" id="SSF51445">
    <property type="entry name" value="(Trans)glycosidases"/>
    <property type="match status" value="1"/>
</dbReference>
<dbReference type="Pfam" id="PF14310">
    <property type="entry name" value="Fn3-like"/>
    <property type="match status" value="1"/>
</dbReference>
<dbReference type="InterPro" id="IPR013783">
    <property type="entry name" value="Ig-like_fold"/>
</dbReference>
<dbReference type="InterPro" id="IPR001764">
    <property type="entry name" value="Glyco_hydro_3_N"/>
</dbReference>
<evidence type="ECO:0000256" key="1">
    <source>
        <dbReference type="ARBA" id="ARBA00005336"/>
    </source>
</evidence>
<dbReference type="Proteomes" id="UP000001304">
    <property type="component" value="Chromosome"/>
</dbReference>
<dbReference type="InterPro" id="IPR026891">
    <property type="entry name" value="Fn3-like"/>
</dbReference>
<dbReference type="PRINTS" id="PR00133">
    <property type="entry name" value="GLHYDRLASE3"/>
</dbReference>
<dbReference type="Pfam" id="PF00933">
    <property type="entry name" value="Glyco_hydro_3"/>
    <property type="match status" value="1"/>
</dbReference>
<name>E0STZ1_IGNAA</name>
<feature type="domain" description="Fibronectin type III-like" evidence="3">
    <location>
        <begin position="657"/>
        <end position="726"/>
    </location>
</feature>
<sequence length="757" mass="84019">MDIDERVRELIGRMSIEEKIAQLISIPLESVLDGKKFSVEKAREVLKYGVGEILRIGGSSARLSPREAVEIYNAIQRFLTRETRLGIPAIVHEESIAGLLAPTATVFPIPLALASTWDPDLVYRVAVAIRRQIMAIGSRHTLAPVLDLCREPRWGRCEETYGEDSYLAASMGIAYVKGIQGDDIRYGVIATGKHFVGHGVPEGGRNIASIHVGLRELLEIYMYPFEATVKEANLLSIMPAYHDIDNVPCHANKWLLTDILRGSWGFKGIAVSDYEGVKQLHTIHRVARDCMEAAVKAIKAGVDIEYPSGECFKQLVEAVRKGLIDEDTINRAVERVLKLKFMLGLFENPFIDETKVPTTLDNEADRELAREVARKAIVLLKNDGILPLKRDIKTIAVIGPNANDPWAMLGDYHYDAHIGSFDGTYGKISPSVRIVTVLEAIKSRVSPSTEVLYAKGCDTIGDDRSGFGEAIEIAKRADIIIAVMGDRSGLFNLKMFTSGEGVDRASLKLPGVQEELLKELASLGKPIILVLINGRPLALSSILPYVNAIVEAWRPGEEGGNAIADILFGDYSPGGRLPVSLPYDVGQLPIYYSRKPNCFRDYVEYPAKPLFPFGYGLSYTQFAYENLVVESTEVRDPDTVIRVSVDVKNVGSMAGDEVVQLYISRDYASVTRPVAELKGFKRITLEPGEKKTVVFEIPLELLAYYDMDMNYVVEPGEYTFMINKNAEETILKTKISVIGGTKIYRERRVFTSKAYVR</sequence>
<evidence type="ECO:0000259" key="3">
    <source>
        <dbReference type="SMART" id="SM01217"/>
    </source>
</evidence>
<dbReference type="InterPro" id="IPR036962">
    <property type="entry name" value="Glyco_hydro_3_N_sf"/>
</dbReference>
<dbReference type="CAZy" id="GH3">
    <property type="family name" value="Glycoside Hydrolase Family 3"/>
</dbReference>
<dbReference type="Pfam" id="PF01915">
    <property type="entry name" value="Glyco_hydro_3_C"/>
    <property type="match status" value="1"/>
</dbReference>
<dbReference type="InterPro" id="IPR051915">
    <property type="entry name" value="Cellulose_Degrad_GH3"/>
</dbReference>
<dbReference type="Gene3D" id="3.40.50.1700">
    <property type="entry name" value="Glycoside hydrolase family 3 C-terminal domain"/>
    <property type="match status" value="1"/>
</dbReference>
<dbReference type="FunFam" id="3.40.50.1700:FF:000009">
    <property type="entry name" value="Periplasmic beta-glucosidase"/>
    <property type="match status" value="1"/>
</dbReference>
<evidence type="ECO:0000313" key="4">
    <source>
        <dbReference type="EMBL" id="ADM27757.1"/>
    </source>
</evidence>
<dbReference type="GO" id="GO:0009251">
    <property type="term" value="P:glucan catabolic process"/>
    <property type="evidence" value="ECO:0007669"/>
    <property type="project" value="TreeGrafter"/>
</dbReference>
<dbReference type="GO" id="GO:0008422">
    <property type="term" value="F:beta-glucosidase activity"/>
    <property type="evidence" value="ECO:0007669"/>
    <property type="project" value="TreeGrafter"/>
</dbReference>
<comment type="similarity">
    <text evidence="1">Belongs to the glycosyl hydrolase 3 family.</text>
</comment>
<dbReference type="STRING" id="583356.Igag_0941"/>
<dbReference type="FunFam" id="2.60.40.10:FF:000495">
    <property type="entry name" value="Periplasmic beta-glucosidase"/>
    <property type="match status" value="1"/>
</dbReference>
<accession>E0STZ1</accession>
<dbReference type="BioCyc" id="IAGG583356:GHAH-924-MONOMER"/>
<gene>
    <name evidence="4" type="ordered locus">Igag_0941</name>
</gene>
<reference evidence="4 5" key="1">
    <citation type="journal article" date="2010" name="Stand. Genomic Sci.">
        <title>Complete genome sequence of Ignisphaera aggregans type strain (AQ1.S1).</title>
        <authorList>
            <person name="Goker M."/>
            <person name="Held B."/>
            <person name="Lapidus A."/>
            <person name="Nolan M."/>
            <person name="Spring S."/>
            <person name="Yasawong M."/>
            <person name="Lucas S."/>
            <person name="Glavina Del Rio T."/>
            <person name="Tice H."/>
            <person name="Cheng J.F."/>
            <person name="Goodwin L."/>
            <person name="Tapia R."/>
            <person name="Pitluck S."/>
            <person name="Liolios K."/>
            <person name="Ivanova N."/>
            <person name="Mavromatis K."/>
            <person name="Mikhailova N."/>
            <person name="Pati A."/>
            <person name="Chen A."/>
            <person name="Palaniappan K."/>
            <person name="Brambilla E."/>
            <person name="Land M."/>
            <person name="Hauser L."/>
            <person name="Chang Y.J."/>
            <person name="Jeffries C.D."/>
            <person name="Brettin T."/>
            <person name="Detter J.C."/>
            <person name="Han C."/>
            <person name="Rohde M."/>
            <person name="Sikorski J."/>
            <person name="Woyke T."/>
            <person name="Bristow J."/>
            <person name="Eisen J.A."/>
            <person name="Markowitz V."/>
            <person name="Hugenholtz P."/>
            <person name="Kyrpides N.C."/>
            <person name="Klenk H.P."/>
        </authorList>
    </citation>
    <scope>NUCLEOTIDE SEQUENCE [LARGE SCALE GENOMIC DNA]</scope>
    <source>
        <strain evidence="5">DSM 17230 / JCM 13409 / AQ1.S1</strain>
    </source>
</reference>
<dbReference type="EMBL" id="CP002098">
    <property type="protein sequence ID" value="ADM27757.1"/>
    <property type="molecule type" value="Genomic_DNA"/>
</dbReference>
<dbReference type="PANTHER" id="PTHR30620">
    <property type="entry name" value="PERIPLASMIC BETA-GLUCOSIDASE-RELATED"/>
    <property type="match status" value="1"/>
</dbReference>
<dbReference type="InterPro" id="IPR002772">
    <property type="entry name" value="Glyco_hydro_3_C"/>
</dbReference>
<organism evidence="4 5">
    <name type="scientific">Ignisphaera aggregans (strain DSM 17230 / JCM 13409 / AQ1.S1)</name>
    <dbReference type="NCBI Taxonomy" id="583356"/>
    <lineage>
        <taxon>Archaea</taxon>
        <taxon>Thermoproteota</taxon>
        <taxon>Thermoprotei</taxon>
        <taxon>Desulfurococcales</taxon>
        <taxon>Desulfurococcaceae</taxon>
        <taxon>Ignisphaera</taxon>
    </lineage>
</organism>
<dbReference type="Gene3D" id="2.60.40.10">
    <property type="entry name" value="Immunoglobulins"/>
    <property type="match status" value="1"/>
</dbReference>